<dbReference type="EMBL" id="JAIQDJ010000001">
    <property type="protein sequence ID" value="MBZ4185240.1"/>
    <property type="molecule type" value="Genomic_DNA"/>
</dbReference>
<proteinExistence type="predicted"/>
<feature type="signal peptide" evidence="1">
    <location>
        <begin position="1"/>
        <end position="19"/>
    </location>
</feature>
<dbReference type="RefSeq" id="WP_223626514.1">
    <property type="nucleotide sequence ID" value="NZ_JAIQDJ010000001.1"/>
</dbReference>
<accession>A0ABS7TBM6</accession>
<feature type="chain" id="PRO_5046465799" description="Lipoprotein" evidence="1">
    <location>
        <begin position="20"/>
        <end position="144"/>
    </location>
</feature>
<gene>
    <name evidence="2" type="ORF">K7B09_02735</name>
</gene>
<reference evidence="2" key="1">
    <citation type="submission" date="2021-09" db="EMBL/GenBank/DDBJ databases">
        <authorList>
            <person name="Wu T."/>
            <person name="Guo S.Z."/>
        </authorList>
    </citation>
    <scope>NUCLEOTIDE SEQUENCE</scope>
    <source>
        <strain evidence="2">RSS-23</strain>
    </source>
</reference>
<evidence type="ECO:0008006" key="4">
    <source>
        <dbReference type="Google" id="ProtNLM"/>
    </source>
</evidence>
<dbReference type="PROSITE" id="PS51257">
    <property type="entry name" value="PROKAR_LIPOPROTEIN"/>
    <property type="match status" value="1"/>
</dbReference>
<evidence type="ECO:0000256" key="1">
    <source>
        <dbReference type="SAM" id="SignalP"/>
    </source>
</evidence>
<sequence>MYRTACLTLIALLTGCASADSQPTTTATTTITAQEPPAAMQTITLGIGEKATLADGSRLTYLSLVNDSRCPPNVQCIWAGDAEISLRWEPAASGKPKTFSLHTNPIRDHGQTGLDVGKVHIALQALERGIAPEATLSITPVDKA</sequence>
<name>A0ABS7TBM6_9GAMM</name>
<organism evidence="2 3">
    <name type="scientific">Thermomonas beijingensis</name>
    <dbReference type="NCBI Taxonomy" id="2872701"/>
    <lineage>
        <taxon>Bacteria</taxon>
        <taxon>Pseudomonadati</taxon>
        <taxon>Pseudomonadota</taxon>
        <taxon>Gammaproteobacteria</taxon>
        <taxon>Lysobacterales</taxon>
        <taxon>Lysobacteraceae</taxon>
        <taxon>Thermomonas</taxon>
    </lineage>
</organism>
<protein>
    <recommendedName>
        <fullName evidence="4">Lipoprotein</fullName>
    </recommendedName>
</protein>
<keyword evidence="1" id="KW-0732">Signal</keyword>
<keyword evidence="3" id="KW-1185">Reference proteome</keyword>
<dbReference type="Proteomes" id="UP001430290">
    <property type="component" value="Unassembled WGS sequence"/>
</dbReference>
<comment type="caution">
    <text evidence="2">The sequence shown here is derived from an EMBL/GenBank/DDBJ whole genome shotgun (WGS) entry which is preliminary data.</text>
</comment>
<evidence type="ECO:0000313" key="3">
    <source>
        <dbReference type="Proteomes" id="UP001430290"/>
    </source>
</evidence>
<evidence type="ECO:0000313" key="2">
    <source>
        <dbReference type="EMBL" id="MBZ4185240.1"/>
    </source>
</evidence>